<evidence type="ECO:0000313" key="2">
    <source>
        <dbReference type="WBParaSite" id="Csp11.Scaffold628.g6939.t1"/>
    </source>
</evidence>
<keyword evidence="1" id="KW-1185">Reference proteome</keyword>
<protein>
    <submittedName>
        <fullName evidence="2">Myosin motor domain-containing protein</fullName>
    </submittedName>
</protein>
<reference evidence="2" key="1">
    <citation type="submission" date="2016-11" db="UniProtKB">
        <authorList>
            <consortium name="WormBaseParasite"/>
        </authorList>
    </citation>
    <scope>IDENTIFICATION</scope>
</reference>
<dbReference type="WBParaSite" id="Csp11.Scaffold628.g6939.t1">
    <property type="protein sequence ID" value="Csp11.Scaffold628.g6939.t1"/>
    <property type="gene ID" value="Csp11.Scaffold628.g6939"/>
</dbReference>
<sequence>MNQAVQELADVATSLQLDYENNELGGESCFIELMEADDDTVHVYQLAQTTRKFNGQKTVRYGNIVYRGIQVKRSKVKSEFENGLRIFTFNSKRSIVILLVNPFFDPSTSGGLVSHLSRSERHNMYQIRG</sequence>
<accession>A0A1I7TKY2</accession>
<dbReference type="Proteomes" id="UP000095282">
    <property type="component" value="Unplaced"/>
</dbReference>
<name>A0A1I7TKY2_9PELO</name>
<organism evidence="1 2">
    <name type="scientific">Caenorhabditis tropicalis</name>
    <dbReference type="NCBI Taxonomy" id="1561998"/>
    <lineage>
        <taxon>Eukaryota</taxon>
        <taxon>Metazoa</taxon>
        <taxon>Ecdysozoa</taxon>
        <taxon>Nematoda</taxon>
        <taxon>Chromadorea</taxon>
        <taxon>Rhabditida</taxon>
        <taxon>Rhabditina</taxon>
        <taxon>Rhabditomorpha</taxon>
        <taxon>Rhabditoidea</taxon>
        <taxon>Rhabditidae</taxon>
        <taxon>Peloderinae</taxon>
        <taxon>Caenorhabditis</taxon>
    </lineage>
</organism>
<evidence type="ECO:0000313" key="1">
    <source>
        <dbReference type="Proteomes" id="UP000095282"/>
    </source>
</evidence>
<proteinExistence type="predicted"/>
<dbReference type="AlphaFoldDB" id="A0A1I7TKY2"/>